<proteinExistence type="inferred from homology"/>
<evidence type="ECO:0000256" key="3">
    <source>
        <dbReference type="ARBA" id="ARBA00013368"/>
    </source>
</evidence>
<dbReference type="SUPFAM" id="SSF52540">
    <property type="entry name" value="P-loop containing nucleoside triphosphate hydrolases"/>
    <property type="match status" value="1"/>
</dbReference>
<dbReference type="GO" id="GO:0004527">
    <property type="term" value="F:exonuclease activity"/>
    <property type="evidence" value="ECO:0007669"/>
    <property type="project" value="UniProtKB-KW"/>
</dbReference>
<dbReference type="Pfam" id="PF13476">
    <property type="entry name" value="AAA_23"/>
    <property type="match status" value="1"/>
</dbReference>
<dbReference type="GO" id="GO:0016887">
    <property type="term" value="F:ATP hydrolysis activity"/>
    <property type="evidence" value="ECO:0007669"/>
    <property type="project" value="InterPro"/>
</dbReference>
<feature type="coiled-coil region" evidence="4">
    <location>
        <begin position="402"/>
        <end position="490"/>
    </location>
</feature>
<evidence type="ECO:0000313" key="6">
    <source>
        <dbReference type="EMBL" id="ANU14971.1"/>
    </source>
</evidence>
<gene>
    <name evidence="6" type="ORF">BBI08_14400</name>
</gene>
<accession>A0A1C7DUK9</accession>
<dbReference type="RefSeq" id="WP_065528436.1">
    <property type="nucleotide sequence ID" value="NZ_CP016537.2"/>
</dbReference>
<protein>
    <recommendedName>
        <fullName evidence="3">Nuclease SbcCD subunit C</fullName>
    </recommendedName>
</protein>
<dbReference type="InterPro" id="IPR038729">
    <property type="entry name" value="Rad50/SbcC_AAA"/>
</dbReference>
<dbReference type="STRING" id="1215089.BBI08_14400"/>
<sequence length="1030" mass="118465">MRPLKLKMTAFGPYKNTEEIDFADLQGNQLFVISGSTGAGKTTIFDGICFALYGSASGSDRSESRILRSDFADDTTHTAVEMEFEIHGKNYRVLRQMSHVKKGNKSPTGERFEFFEVTAEGEKPAVERQIVSEINRRIEEIVGLTQNQFSQIVMLPQGEFRKLLTSETDNKEEILRKIFKTEPYKLISERLKQKKDAAEKIFDREHHKLTIHLQRISSSLPERQSELFEVLSRDHKNINQILDGLEKETAYYKEKISVDEQKYEKAYQLHADKMTAYHEAKKWNDRFEELQTKNDQLDQLVQRQSEYAEKETALQSAERASYIANIESLVIELRNNEIDKNKLLKEAIYQQEQAEQTKQIAEQTFHAQQDLQSERDKLSERLIYLGNLLPTIQEISVKKQQLVQLEETSKQSAGRLKQAEKEFSEQKSQKQQLDKKITELEKILDSSDEMQQELTVVTEKSRVLNDYVLLKEKKQQLQATQEEKKVEFEEIATSYRQLETQWFANQAHVLAGQLHAGDACPVCGSTEHPGANLIDPEQVVTKEQVEVAKFGFDQVDGEYRNVSAKLTAVEEQQENKARELTKLKLEVEQVEKVSTELEQRKRQLTKEIKEQQARKLEVRKWKEQAASCYEKMEQLEQSKQNLAAEVQQHSSSYQTAAAVFENELAAVPEELRELPVLKQQLQQVTLQKQQYEQNWKAAQEQFQNSKEQLASAEVSVRHATNTAKEVEEKRANAQQQFVQALEKSSFESEQAYQQAKMTEAAFITLKKDIQQFNQHRHTLTQQVTELKELLADKKLKDLSQAEIELSELKANYESAFAEQNRSRDFEKIGNELIDSIQSVIEKALEAEKNLNRIADLYNMIRGQNGLKISFERYLQIEYLEQIILSANERLKNLSNGQFYLIRSDRQEARGKQSGLGLDVYDAYTGQTRDVKTMSGGEKFNASLCLALGMADVIQSFQGNVSIDTMFIDEGFGSLDEESLNKSIETLIDLQKSGRMIGVISHVQELKAAIPAILQVEKSREGYSRTKFLIK</sequence>
<comment type="subunit">
    <text evidence="2">Heterodimer of SbcC and SbcD.</text>
</comment>
<evidence type="ECO:0000256" key="4">
    <source>
        <dbReference type="SAM" id="Coils"/>
    </source>
</evidence>
<name>A0A1C7DUK9_9BACL</name>
<evidence type="ECO:0000313" key="7">
    <source>
        <dbReference type="Proteomes" id="UP000092687"/>
    </source>
</evidence>
<dbReference type="AlphaFoldDB" id="A0A1C7DUK9"/>
<evidence type="ECO:0000256" key="1">
    <source>
        <dbReference type="ARBA" id="ARBA00006930"/>
    </source>
</evidence>
<keyword evidence="6" id="KW-0378">Hydrolase</keyword>
<keyword evidence="6" id="KW-0269">Exonuclease</keyword>
<dbReference type="InterPro" id="IPR027417">
    <property type="entry name" value="P-loop_NTPase"/>
</dbReference>
<dbReference type="Proteomes" id="UP000092687">
    <property type="component" value="Chromosome"/>
</dbReference>
<dbReference type="PANTHER" id="PTHR32114">
    <property type="entry name" value="ABC TRANSPORTER ABCH.3"/>
    <property type="match status" value="1"/>
</dbReference>
<feature type="coiled-coil region" evidence="4">
    <location>
        <begin position="769"/>
        <end position="818"/>
    </location>
</feature>
<dbReference type="KEGG" id="phc:BBI08_14400"/>
<dbReference type="GO" id="GO:0006302">
    <property type="term" value="P:double-strand break repair"/>
    <property type="evidence" value="ECO:0007669"/>
    <property type="project" value="InterPro"/>
</dbReference>
<feature type="coiled-coil region" evidence="4">
    <location>
        <begin position="280"/>
        <end position="364"/>
    </location>
</feature>
<keyword evidence="7" id="KW-1185">Reference proteome</keyword>
<dbReference type="OrthoDB" id="9795626at2"/>
<keyword evidence="4" id="KW-0175">Coiled coil</keyword>
<organism evidence="6 7">
    <name type="scientific">Planococcus halocryophilus</name>
    <dbReference type="NCBI Taxonomy" id="1215089"/>
    <lineage>
        <taxon>Bacteria</taxon>
        <taxon>Bacillati</taxon>
        <taxon>Bacillota</taxon>
        <taxon>Bacilli</taxon>
        <taxon>Bacillales</taxon>
        <taxon>Caryophanaceae</taxon>
        <taxon>Planococcus</taxon>
    </lineage>
</organism>
<comment type="similarity">
    <text evidence="1">Belongs to the SMC family. SbcC subfamily.</text>
</comment>
<dbReference type="Pfam" id="PF13558">
    <property type="entry name" value="SbcC_Walker_B"/>
    <property type="match status" value="1"/>
</dbReference>
<keyword evidence="6" id="KW-0540">Nuclease</keyword>
<dbReference type="EMBL" id="CP016537">
    <property type="protein sequence ID" value="ANU14971.1"/>
    <property type="molecule type" value="Genomic_DNA"/>
</dbReference>
<reference evidence="7" key="2">
    <citation type="submission" date="2016-10" db="EMBL/GenBank/DDBJ databases">
        <authorList>
            <person name="See-Too W.S."/>
        </authorList>
    </citation>
    <scope>NUCLEOTIDE SEQUENCE [LARGE SCALE GENOMIC DNA]</scope>
    <source>
        <strain evidence="7">DSM 24743</strain>
    </source>
</reference>
<reference evidence="7" key="1">
    <citation type="submission" date="2016-07" db="EMBL/GenBank/DDBJ databases">
        <authorList>
            <person name="See-Too W.S."/>
        </authorList>
    </citation>
    <scope>NUCLEOTIDE SEQUENCE [LARGE SCALE GENOMIC DNA]</scope>
    <source>
        <strain evidence="7">DSM 24743</strain>
    </source>
</reference>
<feature type="domain" description="Rad50/SbcC-type AAA" evidence="5">
    <location>
        <begin position="5"/>
        <end position="200"/>
    </location>
</feature>
<dbReference type="Gene3D" id="3.40.50.300">
    <property type="entry name" value="P-loop containing nucleotide triphosphate hydrolases"/>
    <property type="match status" value="2"/>
</dbReference>
<dbReference type="PANTHER" id="PTHR32114:SF2">
    <property type="entry name" value="ABC TRANSPORTER ABCH.3"/>
    <property type="match status" value="1"/>
</dbReference>
<evidence type="ECO:0000256" key="2">
    <source>
        <dbReference type="ARBA" id="ARBA00011322"/>
    </source>
</evidence>
<feature type="coiled-coil region" evidence="4">
    <location>
        <begin position="566"/>
        <end position="743"/>
    </location>
</feature>
<evidence type="ECO:0000259" key="5">
    <source>
        <dbReference type="Pfam" id="PF13476"/>
    </source>
</evidence>